<dbReference type="EMBL" id="CADEPI010000022">
    <property type="protein sequence ID" value="CAB3365815.1"/>
    <property type="molecule type" value="Genomic_DNA"/>
</dbReference>
<comment type="function">
    <text evidence="3">Probable oxidoreductase that may play a role as regulator of mitochondrial function.</text>
</comment>
<evidence type="ECO:0000256" key="5">
    <source>
        <dbReference type="ARBA" id="ARBA00040298"/>
    </source>
</evidence>
<evidence type="ECO:0000256" key="3">
    <source>
        <dbReference type="ARBA" id="ARBA00037217"/>
    </source>
</evidence>
<dbReference type="AlphaFoldDB" id="A0A8S1CBJ5"/>
<dbReference type="Pfam" id="PF01593">
    <property type="entry name" value="Amino_oxidase"/>
    <property type="match status" value="1"/>
</dbReference>
<evidence type="ECO:0000313" key="7">
    <source>
        <dbReference type="EMBL" id="CAB3365815.1"/>
    </source>
</evidence>
<comment type="subcellular location">
    <subcellularLocation>
        <location evidence="1">Mitochondrion matrix</location>
    </subcellularLocation>
</comment>
<reference evidence="7 8" key="1">
    <citation type="submission" date="2020-04" db="EMBL/GenBank/DDBJ databases">
        <authorList>
            <person name="Alioto T."/>
            <person name="Alioto T."/>
            <person name="Gomez Garrido J."/>
        </authorList>
    </citation>
    <scope>NUCLEOTIDE SEQUENCE [LARGE SCALE GENOMIC DNA]</scope>
</reference>
<gene>
    <name evidence="7" type="ORF">CLODIP_2_CD06534</name>
</gene>
<evidence type="ECO:0000313" key="8">
    <source>
        <dbReference type="Proteomes" id="UP000494165"/>
    </source>
</evidence>
<dbReference type="PANTHER" id="PTHR10668:SF103">
    <property type="entry name" value="PYRIDINE NUCLEOTIDE-DISULFIDE OXIDOREDUCTASE DOMAIN-CONTAINING PROTEIN 2"/>
    <property type="match status" value="1"/>
</dbReference>
<accession>A0A8S1CBJ5</accession>
<dbReference type="Gene3D" id="3.50.50.60">
    <property type="entry name" value="FAD/NAD(P)-binding domain"/>
    <property type="match status" value="2"/>
</dbReference>
<dbReference type="InterPro" id="IPR002937">
    <property type="entry name" value="Amino_oxidase"/>
</dbReference>
<dbReference type="InterPro" id="IPR036188">
    <property type="entry name" value="FAD/NAD-bd_sf"/>
</dbReference>
<dbReference type="SUPFAM" id="SSF51905">
    <property type="entry name" value="FAD/NAD(P)-binding domain"/>
    <property type="match status" value="1"/>
</dbReference>
<proteinExistence type="inferred from homology"/>
<organism evidence="7 8">
    <name type="scientific">Cloeon dipterum</name>
    <dbReference type="NCBI Taxonomy" id="197152"/>
    <lineage>
        <taxon>Eukaryota</taxon>
        <taxon>Metazoa</taxon>
        <taxon>Ecdysozoa</taxon>
        <taxon>Arthropoda</taxon>
        <taxon>Hexapoda</taxon>
        <taxon>Insecta</taxon>
        <taxon>Pterygota</taxon>
        <taxon>Palaeoptera</taxon>
        <taxon>Ephemeroptera</taxon>
        <taxon>Pisciforma</taxon>
        <taxon>Baetidae</taxon>
        <taxon>Cloeon</taxon>
    </lineage>
</organism>
<evidence type="ECO:0000256" key="1">
    <source>
        <dbReference type="ARBA" id="ARBA00004305"/>
    </source>
</evidence>
<keyword evidence="8" id="KW-1185">Reference proteome</keyword>
<sequence>MLKLSRRWVNVQDVRLMAKRSKSYDAVIIGGGHNGLVSACYLQISGAKVCVLERRPVVGGAAVTEEIVPGFKFSRASYVLSLLRPEIIRDLELKKHGLKVHLRNPSSYTPIHDSLWAKYPARSLTLSSSDEFNQKQIAQFSKNDAEAYPKYEKYLERMVEAIEPLLDLPASSVNRLLNGDQSVLKKAWSVYRNKRILKAANSLINLGGDLNKFLELMTAPATKILDRWFESEPLKATLATDAVIGAFASPSNPGTSYVLLHHVMGELEGVKGAWGYPEGGMGAVTQAMASKAKSLGVDIFTDTEVKEIIWDEHKGAQGVATTKGEEFKAKLVLSNATPEVTFMRLLPKAALDEEFRMAVQSIDYESPVTKINVAVKELPNFLADPTRDQGVAGPHHQTTIHLNCESTDLLQNAYSDAREGLISRRPMLEMVIPSSLDKTIAPPGCHVCLIFSQYTPYHLKDGGVWSEETKDSYAKQVFNNIDEYAPGFSSSIIGFEVLSPPDLEKTFGLTGGNIFHGALSLDQLFTLRVGGGFGPSAPETPVKNLLLCGSGGHPGGGVMGAPGKLAAEEAIRLLK</sequence>
<name>A0A8S1CBJ5_9INSE</name>
<comment type="subunit">
    <text evidence="4">Interacts with COX5B; this interaction may contribute to localize PYROXD2 to the inner face of the inner mitochondrial membrane.</text>
</comment>
<dbReference type="GO" id="GO:0005759">
    <property type="term" value="C:mitochondrial matrix"/>
    <property type="evidence" value="ECO:0007669"/>
    <property type="project" value="UniProtKB-SubCell"/>
</dbReference>
<protein>
    <recommendedName>
        <fullName evidence="5">Pyridine nucleotide-disulfide oxidoreductase domain-containing protein 2</fullName>
    </recommendedName>
</protein>
<comment type="caution">
    <text evidence="7">The sequence shown here is derived from an EMBL/GenBank/DDBJ whole genome shotgun (WGS) entry which is preliminary data.</text>
</comment>
<dbReference type="PANTHER" id="PTHR10668">
    <property type="entry name" value="PHYTOENE DEHYDROGENASE"/>
    <property type="match status" value="1"/>
</dbReference>
<dbReference type="Proteomes" id="UP000494165">
    <property type="component" value="Unassembled WGS sequence"/>
</dbReference>
<evidence type="ECO:0000259" key="6">
    <source>
        <dbReference type="Pfam" id="PF01593"/>
    </source>
</evidence>
<evidence type="ECO:0000256" key="2">
    <source>
        <dbReference type="ARBA" id="ARBA00006046"/>
    </source>
</evidence>
<evidence type="ECO:0000256" key="4">
    <source>
        <dbReference type="ARBA" id="ARBA00038825"/>
    </source>
</evidence>
<feature type="domain" description="Amine oxidase" evidence="6">
    <location>
        <begin position="35"/>
        <end position="408"/>
    </location>
</feature>
<comment type="similarity">
    <text evidence="2">Belongs to the carotenoid/retinoid oxidoreductase family.</text>
</comment>
<dbReference type="GO" id="GO:0016491">
    <property type="term" value="F:oxidoreductase activity"/>
    <property type="evidence" value="ECO:0007669"/>
    <property type="project" value="InterPro"/>
</dbReference>
<dbReference type="OrthoDB" id="7777654at2759"/>